<name>A0A9P6T7D6_9BASI</name>
<keyword evidence="1" id="KW-1133">Transmembrane helix</keyword>
<proteinExistence type="predicted"/>
<keyword evidence="3" id="KW-1185">Reference proteome</keyword>
<dbReference type="EMBL" id="MU167452">
    <property type="protein sequence ID" value="KAG0140333.1"/>
    <property type="molecule type" value="Genomic_DNA"/>
</dbReference>
<dbReference type="AlphaFoldDB" id="A0A9P6T7D6"/>
<organism evidence="2 3">
    <name type="scientific">Cronartium quercuum f. sp. fusiforme G11</name>
    <dbReference type="NCBI Taxonomy" id="708437"/>
    <lineage>
        <taxon>Eukaryota</taxon>
        <taxon>Fungi</taxon>
        <taxon>Dikarya</taxon>
        <taxon>Basidiomycota</taxon>
        <taxon>Pucciniomycotina</taxon>
        <taxon>Pucciniomycetes</taxon>
        <taxon>Pucciniales</taxon>
        <taxon>Coleosporiaceae</taxon>
        <taxon>Cronartium</taxon>
    </lineage>
</organism>
<reference evidence="2" key="1">
    <citation type="submission" date="2013-11" db="EMBL/GenBank/DDBJ databases">
        <title>Genome sequence of the fusiform rust pathogen reveals effectors for host alternation and coevolution with pine.</title>
        <authorList>
            <consortium name="DOE Joint Genome Institute"/>
            <person name="Smith K."/>
            <person name="Pendleton A."/>
            <person name="Kubisiak T."/>
            <person name="Anderson C."/>
            <person name="Salamov A."/>
            <person name="Aerts A."/>
            <person name="Riley R."/>
            <person name="Clum A."/>
            <person name="Lindquist E."/>
            <person name="Ence D."/>
            <person name="Campbell M."/>
            <person name="Kronenberg Z."/>
            <person name="Feau N."/>
            <person name="Dhillon B."/>
            <person name="Hamelin R."/>
            <person name="Burleigh J."/>
            <person name="Smith J."/>
            <person name="Yandell M."/>
            <person name="Nelson C."/>
            <person name="Grigoriev I."/>
            <person name="Davis J."/>
        </authorList>
    </citation>
    <scope>NUCLEOTIDE SEQUENCE</scope>
    <source>
        <strain evidence="2">G11</strain>
    </source>
</reference>
<keyword evidence="1" id="KW-0472">Membrane</keyword>
<evidence type="ECO:0008006" key="4">
    <source>
        <dbReference type="Google" id="ProtNLM"/>
    </source>
</evidence>
<gene>
    <name evidence="2" type="ORF">CROQUDRAFT_674709</name>
</gene>
<protein>
    <recommendedName>
        <fullName evidence="4">AMP-dependent synthetase/ligase domain-containing protein</fullName>
    </recommendedName>
</protein>
<comment type="caution">
    <text evidence="2">The sequence shown here is derived from an EMBL/GenBank/DDBJ whole genome shotgun (WGS) entry which is preliminary data.</text>
</comment>
<sequence length="534" mass="58191">MISSVSGPTTLTFDQLSIVLIILVILVAAFNGLRNRPMPSMYPILLGMQSDLARVRRKSESPIFRNTGSGMGMLPTSPTKSIKDLHDLIAVADGKFNSLNCPQKSPKGALKMLVAQARLQLWSILKEIPNLNDGLHPRFLILISDPYLDLVFSLAAATLPCTTLRILVHSSDSIPVEIQQACQRQLHHLALILCDSKLQEAVKDWTASHCQPKILGHDDVSDWFDSKLSTDIKESDPDSSQDGVFMTLHLSTPTEKKEESYFISFTPKCLLAGVTAALAMFPMSKGLSSTDRVGIEMNSNALWGFEAAIATAATYAGAEVCYFQKIEELNDWQPTVLVCRSEVLENLAQEIRLIANQKLSYKLIIGRNLSYLNEGILANKVIGFPIPISKSLRTIFTRGPLTQSSANVLRAGLGTSLQQVYSNALVAGPILATKPGDFQSLGNSQSILHYGPPTATNECKIIGIPEPSILDHDAIKGQLAVKGPAVTNRITDTQTGKNVEGKIISEGFLLLSENSQLLTNGTVRILSNDLSWDQ</sequence>
<feature type="transmembrane region" description="Helical" evidence="1">
    <location>
        <begin position="15"/>
        <end position="33"/>
    </location>
</feature>
<dbReference type="Proteomes" id="UP000886653">
    <property type="component" value="Unassembled WGS sequence"/>
</dbReference>
<accession>A0A9P6T7D6</accession>
<keyword evidence="1" id="KW-0812">Transmembrane</keyword>
<evidence type="ECO:0000313" key="3">
    <source>
        <dbReference type="Proteomes" id="UP000886653"/>
    </source>
</evidence>
<dbReference type="OrthoDB" id="1700726at2759"/>
<evidence type="ECO:0000313" key="2">
    <source>
        <dbReference type="EMBL" id="KAG0140333.1"/>
    </source>
</evidence>
<evidence type="ECO:0000256" key="1">
    <source>
        <dbReference type="SAM" id="Phobius"/>
    </source>
</evidence>
<feature type="transmembrane region" description="Helical" evidence="1">
    <location>
        <begin position="261"/>
        <end position="281"/>
    </location>
</feature>